<dbReference type="Pfam" id="PF00078">
    <property type="entry name" value="RVT_1"/>
    <property type="match status" value="1"/>
</dbReference>
<dbReference type="CDD" id="cd01647">
    <property type="entry name" value="RT_LTR"/>
    <property type="match status" value="1"/>
</dbReference>
<dbReference type="PANTHER" id="PTHR24559">
    <property type="entry name" value="TRANSPOSON TY3-I GAG-POL POLYPROTEIN"/>
    <property type="match status" value="1"/>
</dbReference>
<dbReference type="Gene3D" id="2.40.70.10">
    <property type="entry name" value="Acid Proteases"/>
    <property type="match status" value="1"/>
</dbReference>
<accession>A0A921RZ08</accession>
<dbReference type="SUPFAM" id="SSF56672">
    <property type="entry name" value="DNA/RNA polymerases"/>
    <property type="match status" value="1"/>
</dbReference>
<dbReference type="GO" id="GO:0003676">
    <property type="term" value="F:nucleic acid binding"/>
    <property type="evidence" value="ECO:0007669"/>
    <property type="project" value="InterPro"/>
</dbReference>
<dbReference type="InterPro" id="IPR021109">
    <property type="entry name" value="Peptidase_aspartic_dom_sf"/>
</dbReference>
<protein>
    <recommendedName>
        <fullName evidence="2">Reverse transcriptase domain-containing protein</fullName>
    </recommendedName>
</protein>
<feature type="region of interest" description="Disordered" evidence="1">
    <location>
        <begin position="39"/>
        <end position="92"/>
    </location>
</feature>
<feature type="domain" description="Reverse transcriptase" evidence="2">
    <location>
        <begin position="270"/>
        <end position="429"/>
    </location>
</feature>
<dbReference type="InterPro" id="IPR036397">
    <property type="entry name" value="RNaseH_sf"/>
</dbReference>
<comment type="caution">
    <text evidence="3">The sequence shown here is derived from an EMBL/GenBank/DDBJ whole genome shotgun (WGS) entry which is preliminary data.</text>
</comment>
<dbReference type="PANTHER" id="PTHR24559:SF444">
    <property type="entry name" value="REVERSE TRANSCRIPTASE DOMAIN-CONTAINING PROTEIN"/>
    <property type="match status" value="1"/>
</dbReference>
<dbReference type="SUPFAM" id="SSF53098">
    <property type="entry name" value="Ribonuclease H-like"/>
    <property type="match status" value="2"/>
</dbReference>
<dbReference type="EMBL" id="CM027680">
    <property type="protein sequence ID" value="KAG0548792.1"/>
    <property type="molecule type" value="Genomic_DNA"/>
</dbReference>
<dbReference type="AlphaFoldDB" id="A0A921RZ08"/>
<proteinExistence type="predicted"/>
<name>A0A921RZ08_SORBI</name>
<organism evidence="3 4">
    <name type="scientific">Sorghum bicolor</name>
    <name type="common">Sorghum</name>
    <name type="synonym">Sorghum vulgare</name>
    <dbReference type="NCBI Taxonomy" id="4558"/>
    <lineage>
        <taxon>Eukaryota</taxon>
        <taxon>Viridiplantae</taxon>
        <taxon>Streptophyta</taxon>
        <taxon>Embryophyta</taxon>
        <taxon>Tracheophyta</taxon>
        <taxon>Spermatophyta</taxon>
        <taxon>Magnoliopsida</taxon>
        <taxon>Liliopsida</taxon>
        <taxon>Poales</taxon>
        <taxon>Poaceae</taxon>
        <taxon>PACMAD clade</taxon>
        <taxon>Panicoideae</taxon>
        <taxon>Andropogonodae</taxon>
        <taxon>Andropogoneae</taxon>
        <taxon>Sorghinae</taxon>
        <taxon>Sorghum</taxon>
    </lineage>
</organism>
<dbReference type="SUPFAM" id="SSF50630">
    <property type="entry name" value="Acid proteases"/>
    <property type="match status" value="1"/>
</dbReference>
<evidence type="ECO:0000313" key="3">
    <source>
        <dbReference type="EMBL" id="KAG0548792.1"/>
    </source>
</evidence>
<sequence length="819" mass="92448">MSCPFGHKEPKKFAFDITKADRIFDFLLQEGQIKLSPNDVIPSVESRENRRQSVRQPQLPSWCPEGLTRTQKKKAAAGATRRQDTKGKGPSANVNMVFMLPMEFLAPFSDDNEVDCPDEIAQLALDPMTAIFEKLDDNERQHLNALFVKGKVDGQPMTKILVDGGAAINIMPYAVYQKLGKGDQDLTKTDMMLKDFEGNVSPVKGAICVELTIGNKTLPTTFFVISGKGAYNLLFTDDGKLGQVFTSANDLAEVDIGNGDRPRPTFINAKLDSKCKQQLTDLNLNNATPMDGFPMIVANLLVDAAAGHRIISFMDGNAGYNQIFMAEEDIPKTAFRCPGHVGLFEWIVMTFGLKNAGATYQRAMNFIFHEFIGKLVEIYIDDVVVKSGNFIKHLADLRKVLECTRKHGLKMNPNKCAFGVLAGKFLGFMVHQRGIEISRRYIDAINKIVAPTNKIELQPLIADQEFVWGKEQQSALDEIKNYLTNPPVLIPPQQGKPFKLHYLLSAECTIICKDDVVRYMLCMLIINGRIGKWILALSEFDLHYESAKAHCGVVGTLEIVPWTLFFDGSMCDRGAGIGIVLISPRGKKYEFSLLIVAIEVLITYYENSIQLLREFKDFRLEHVPRLQNELANRLAQHASGYQLILNLLSAISADDWRKELIDYLKDPSKKVERHSAFKMKWMIRRNGYYWPTILEDCFKYFKGSIDLIGQIYPPSSKGHKFILVATDYFTKWVEAIPLKKVTSANMIDFVKEHIGTMFRSGEFDEFAIVNGQAEASNKGIIKLIKRKIEENPRRWHTLLSEALWSYRMACHGSTKVSPY</sequence>
<dbReference type="CDD" id="cd00303">
    <property type="entry name" value="retropepsin_like"/>
    <property type="match status" value="1"/>
</dbReference>
<dbReference type="Gene3D" id="3.30.420.10">
    <property type="entry name" value="Ribonuclease H-like superfamily/Ribonuclease H"/>
    <property type="match status" value="2"/>
</dbReference>
<dbReference type="InterPro" id="IPR053134">
    <property type="entry name" value="RNA-dir_DNA_polymerase"/>
</dbReference>
<dbReference type="InterPro" id="IPR043502">
    <property type="entry name" value="DNA/RNA_pol_sf"/>
</dbReference>
<dbReference type="Gene3D" id="3.30.70.270">
    <property type="match status" value="2"/>
</dbReference>
<dbReference type="InterPro" id="IPR000477">
    <property type="entry name" value="RT_dom"/>
</dbReference>
<gene>
    <name evidence="3" type="ORF">BDA96_01G197800</name>
</gene>
<reference evidence="3" key="1">
    <citation type="journal article" date="2019" name="BMC Genomics">
        <title>A new reference genome for Sorghum bicolor reveals high levels of sequence similarity between sweet and grain genotypes: implications for the genetics of sugar metabolism.</title>
        <authorList>
            <person name="Cooper E.A."/>
            <person name="Brenton Z.W."/>
            <person name="Flinn B.S."/>
            <person name="Jenkins J."/>
            <person name="Shu S."/>
            <person name="Flowers D."/>
            <person name="Luo F."/>
            <person name="Wang Y."/>
            <person name="Xia P."/>
            <person name="Barry K."/>
            <person name="Daum C."/>
            <person name="Lipzen A."/>
            <person name="Yoshinaga Y."/>
            <person name="Schmutz J."/>
            <person name="Saski C."/>
            <person name="Vermerris W."/>
            <person name="Kresovich S."/>
        </authorList>
    </citation>
    <scope>NUCLEOTIDE SEQUENCE</scope>
</reference>
<dbReference type="Gene3D" id="3.10.10.10">
    <property type="entry name" value="HIV Type 1 Reverse Transcriptase, subunit A, domain 1"/>
    <property type="match status" value="1"/>
</dbReference>
<dbReference type="InterPro" id="IPR012337">
    <property type="entry name" value="RNaseH-like_sf"/>
</dbReference>
<evidence type="ECO:0000259" key="2">
    <source>
        <dbReference type="Pfam" id="PF00078"/>
    </source>
</evidence>
<dbReference type="InterPro" id="IPR043128">
    <property type="entry name" value="Rev_trsase/Diguanyl_cyclase"/>
</dbReference>
<evidence type="ECO:0000313" key="4">
    <source>
        <dbReference type="Proteomes" id="UP000807115"/>
    </source>
</evidence>
<evidence type="ECO:0000256" key="1">
    <source>
        <dbReference type="SAM" id="MobiDB-lite"/>
    </source>
</evidence>
<dbReference type="Proteomes" id="UP000807115">
    <property type="component" value="Chromosome 1"/>
</dbReference>
<reference evidence="3" key="2">
    <citation type="submission" date="2020-10" db="EMBL/GenBank/DDBJ databases">
        <authorList>
            <person name="Cooper E.A."/>
            <person name="Brenton Z.W."/>
            <person name="Flinn B.S."/>
            <person name="Jenkins J."/>
            <person name="Shu S."/>
            <person name="Flowers D."/>
            <person name="Luo F."/>
            <person name="Wang Y."/>
            <person name="Xia P."/>
            <person name="Barry K."/>
            <person name="Daum C."/>
            <person name="Lipzen A."/>
            <person name="Yoshinaga Y."/>
            <person name="Schmutz J."/>
            <person name="Saski C."/>
            <person name="Vermerris W."/>
            <person name="Kresovich S."/>
        </authorList>
    </citation>
    <scope>NUCLEOTIDE SEQUENCE</scope>
</reference>